<keyword evidence="2" id="KW-0812">Transmembrane</keyword>
<feature type="transmembrane region" description="Helical" evidence="2">
    <location>
        <begin position="46"/>
        <end position="69"/>
    </location>
</feature>
<feature type="compositionally biased region" description="Pro residues" evidence="1">
    <location>
        <begin position="21"/>
        <end position="33"/>
    </location>
</feature>
<proteinExistence type="predicted"/>
<feature type="compositionally biased region" description="Polar residues" evidence="1">
    <location>
        <begin position="1"/>
        <end position="10"/>
    </location>
</feature>
<dbReference type="InterPro" id="IPR026898">
    <property type="entry name" value="PrsW"/>
</dbReference>
<keyword evidence="2" id="KW-1133">Transmembrane helix</keyword>
<feature type="region of interest" description="Disordered" evidence="1">
    <location>
        <begin position="1"/>
        <end position="33"/>
    </location>
</feature>
<evidence type="ECO:0000313" key="3">
    <source>
        <dbReference type="EMBL" id="GIG98391.1"/>
    </source>
</evidence>
<evidence type="ECO:0000256" key="2">
    <source>
        <dbReference type="SAM" id="Phobius"/>
    </source>
</evidence>
<feature type="transmembrane region" description="Helical" evidence="2">
    <location>
        <begin position="81"/>
        <end position="103"/>
    </location>
</feature>
<dbReference type="Proteomes" id="UP000621500">
    <property type="component" value="Unassembled WGS sequence"/>
</dbReference>
<reference evidence="3 4" key="1">
    <citation type="submission" date="2021-01" db="EMBL/GenBank/DDBJ databases">
        <title>Whole genome shotgun sequence of Plantactinospora mayteni NBRC 109088.</title>
        <authorList>
            <person name="Komaki H."/>
            <person name="Tamura T."/>
        </authorList>
    </citation>
    <scope>NUCLEOTIDE SEQUENCE [LARGE SCALE GENOMIC DNA]</scope>
    <source>
        <strain evidence="3 4">NBRC 109088</strain>
    </source>
</reference>
<protein>
    <recommendedName>
        <fullName evidence="5">PrsW family intramembrane metalloprotease</fullName>
    </recommendedName>
</protein>
<evidence type="ECO:0008006" key="5">
    <source>
        <dbReference type="Google" id="ProtNLM"/>
    </source>
</evidence>
<feature type="transmembrane region" description="Helical" evidence="2">
    <location>
        <begin position="115"/>
        <end position="137"/>
    </location>
</feature>
<keyword evidence="4" id="KW-1185">Reference proteome</keyword>
<feature type="transmembrane region" description="Helical" evidence="2">
    <location>
        <begin position="282"/>
        <end position="305"/>
    </location>
</feature>
<dbReference type="Pfam" id="PF13367">
    <property type="entry name" value="PrsW-protease"/>
    <property type="match status" value="1"/>
</dbReference>
<feature type="transmembrane region" description="Helical" evidence="2">
    <location>
        <begin position="143"/>
        <end position="162"/>
    </location>
</feature>
<sequence>MTEETPQPSSAPREATGLGLAPPPRPVNRPVVPEPTVPAAYRLDRLGAALTTGEALLVMIAVASLVGVLRDDGTGVRVLGMISLGVAGISLFAACIGAVVVAITSATGGSPRSRFMTWALCGGLVFAAPALLMVFLTLLQVGIAWRGALLSIPTTLFALWTFRRMQRNRKPPWRLVLVAFAWGVFVAAYFAQMVEGILHVVITAELLPGTAAILSHAAAAAVPEELGKGAGVLVIVLLAWRRVDGMLGGIVVGACVGIGFQFAESMSYMTGDFGTVLYQHWYRQVTGLLVSHATYTGIIGAGIGLAMQFDDWRRRAVCVGSGFAVAIAAHLIWDVFAMGGLYWESDNSLLQLFVVQPLNLIVLKGPAFAILLFLIIIALRQETRSLHQHLWAEARDPRGAITPADVPVLVNPPLRFRMRLQALLRGDRPAYTRMKRLHSAQLDLAFARWRGDRGDPRPPGAEESLRQRIRDLTVGPS</sequence>
<feature type="transmembrane region" description="Helical" evidence="2">
    <location>
        <begin position="243"/>
        <end position="262"/>
    </location>
</feature>
<feature type="transmembrane region" description="Helical" evidence="2">
    <location>
        <begin position="358"/>
        <end position="379"/>
    </location>
</feature>
<feature type="region of interest" description="Disordered" evidence="1">
    <location>
        <begin position="450"/>
        <end position="477"/>
    </location>
</feature>
<evidence type="ECO:0000256" key="1">
    <source>
        <dbReference type="SAM" id="MobiDB-lite"/>
    </source>
</evidence>
<accession>A0ABQ4EUQ6</accession>
<dbReference type="EMBL" id="BONX01000035">
    <property type="protein sequence ID" value="GIG98391.1"/>
    <property type="molecule type" value="Genomic_DNA"/>
</dbReference>
<comment type="caution">
    <text evidence="3">The sequence shown here is derived from an EMBL/GenBank/DDBJ whole genome shotgun (WGS) entry which is preliminary data.</text>
</comment>
<name>A0ABQ4EUQ6_9ACTN</name>
<dbReference type="PANTHER" id="PTHR36844:SF1">
    <property type="entry name" value="PROTEASE PRSW"/>
    <property type="match status" value="1"/>
</dbReference>
<gene>
    <name evidence="3" type="ORF">Pma05_49640</name>
</gene>
<feature type="transmembrane region" description="Helical" evidence="2">
    <location>
        <begin position="317"/>
        <end position="338"/>
    </location>
</feature>
<evidence type="ECO:0000313" key="4">
    <source>
        <dbReference type="Proteomes" id="UP000621500"/>
    </source>
</evidence>
<feature type="transmembrane region" description="Helical" evidence="2">
    <location>
        <begin position="174"/>
        <end position="191"/>
    </location>
</feature>
<dbReference type="PANTHER" id="PTHR36844">
    <property type="entry name" value="PROTEASE PRSW"/>
    <property type="match status" value="1"/>
</dbReference>
<keyword evidence="2" id="KW-0472">Membrane</keyword>
<organism evidence="3 4">
    <name type="scientific">Plantactinospora mayteni</name>
    <dbReference type="NCBI Taxonomy" id="566021"/>
    <lineage>
        <taxon>Bacteria</taxon>
        <taxon>Bacillati</taxon>
        <taxon>Actinomycetota</taxon>
        <taxon>Actinomycetes</taxon>
        <taxon>Micromonosporales</taxon>
        <taxon>Micromonosporaceae</taxon>
        <taxon>Plantactinospora</taxon>
    </lineage>
</organism>